<sequence>MAPSAQPNLTLTSIARSIARMTAFDDWRTRSPYYDETHDALAQSVRRFVEREIAPHIDRWEAEGELPRELHRKAAEAGILGLRYPEQYGGHSEGFDNFHSLVVTEELAAVGAGGLGASLMTHGIGLPPILALGSEELKQRVAPPVLAGEKIIALGITEAGGGSDVANLKTTAVREGDHYVVNGGKMFITSGMRADWLTCAVRTGGPGAAGISLLLIDMGAPGVERSRLDKMGWRCSDTAAIHFSDVRVPADNLIGPENGGFIGIMRNFNSERLGMAMGCCAYARVAMAEAAEWAKNRETFGRPLVGHQSIRIKLADMERQIEATQAWVDLCAWQVKEGKDRPADFAMLKVQATRMLEAVAREAAQILGGASYITGSKVERIYREVRVNAIGGGSEEIMLDLAGRQLFGGGKT</sequence>
<dbReference type="InterPro" id="IPR009100">
    <property type="entry name" value="AcylCoA_DH/oxidase_NM_dom_sf"/>
</dbReference>
<evidence type="ECO:0000259" key="8">
    <source>
        <dbReference type="Pfam" id="PF02770"/>
    </source>
</evidence>
<dbReference type="InterPro" id="IPR037069">
    <property type="entry name" value="AcylCoA_DH/ox_N_sf"/>
</dbReference>
<dbReference type="FunFam" id="2.40.110.10:FF:000002">
    <property type="entry name" value="Acyl-CoA dehydrogenase fadE12"/>
    <property type="match status" value="1"/>
</dbReference>
<feature type="domain" description="Acyl-CoA dehydrogenase/oxidase C-terminal" evidence="7">
    <location>
        <begin position="258"/>
        <end position="406"/>
    </location>
</feature>
<name>A0A239HLT6_9SPHN</name>
<evidence type="ECO:0000256" key="2">
    <source>
        <dbReference type="ARBA" id="ARBA00009347"/>
    </source>
</evidence>
<evidence type="ECO:0000313" key="11">
    <source>
        <dbReference type="Proteomes" id="UP000198339"/>
    </source>
</evidence>
<keyword evidence="4 6" id="KW-0274">FAD</keyword>
<dbReference type="Pfam" id="PF02771">
    <property type="entry name" value="Acyl-CoA_dh_N"/>
    <property type="match status" value="1"/>
</dbReference>
<keyword evidence="11" id="KW-1185">Reference proteome</keyword>
<keyword evidence="3 6" id="KW-0285">Flavoprotein</keyword>
<evidence type="ECO:0000256" key="5">
    <source>
        <dbReference type="ARBA" id="ARBA00023002"/>
    </source>
</evidence>
<dbReference type="PANTHER" id="PTHR48083:SF28">
    <property type="entry name" value="ACYL-COA DEHYDROGENASE FAMILY PROTEIN (AFU_ORTHOLOGUE AFUA_6G10880)-RELATED"/>
    <property type="match status" value="1"/>
</dbReference>
<dbReference type="Gene3D" id="1.20.140.10">
    <property type="entry name" value="Butyryl-CoA Dehydrogenase, subunit A, domain 3"/>
    <property type="match status" value="1"/>
</dbReference>
<evidence type="ECO:0000256" key="6">
    <source>
        <dbReference type="RuleBase" id="RU362125"/>
    </source>
</evidence>
<gene>
    <name evidence="10" type="ORF">SAMN06295955_1068</name>
</gene>
<dbReference type="Pfam" id="PF00441">
    <property type="entry name" value="Acyl-CoA_dh_1"/>
    <property type="match status" value="1"/>
</dbReference>
<comment type="cofactor">
    <cofactor evidence="1 6">
        <name>FAD</name>
        <dbReference type="ChEBI" id="CHEBI:57692"/>
    </cofactor>
</comment>
<evidence type="ECO:0000256" key="1">
    <source>
        <dbReference type="ARBA" id="ARBA00001974"/>
    </source>
</evidence>
<dbReference type="InterPro" id="IPR036250">
    <property type="entry name" value="AcylCo_DH-like_C"/>
</dbReference>
<dbReference type="FunFam" id="1.20.140.10:FF:000001">
    <property type="entry name" value="Acyl-CoA dehydrogenase"/>
    <property type="match status" value="1"/>
</dbReference>
<dbReference type="SUPFAM" id="SSF56645">
    <property type="entry name" value="Acyl-CoA dehydrogenase NM domain-like"/>
    <property type="match status" value="1"/>
</dbReference>
<keyword evidence="5 6" id="KW-0560">Oxidoreductase</keyword>
<evidence type="ECO:0000313" key="10">
    <source>
        <dbReference type="EMBL" id="SNS82048.1"/>
    </source>
</evidence>
<dbReference type="GO" id="GO:0050660">
    <property type="term" value="F:flavin adenine dinucleotide binding"/>
    <property type="evidence" value="ECO:0007669"/>
    <property type="project" value="InterPro"/>
</dbReference>
<dbReference type="PANTHER" id="PTHR48083">
    <property type="entry name" value="MEDIUM-CHAIN SPECIFIC ACYL-COA DEHYDROGENASE, MITOCHONDRIAL-RELATED"/>
    <property type="match status" value="1"/>
</dbReference>
<feature type="domain" description="Acyl-CoA dehydrogenase/oxidase N-terminal" evidence="9">
    <location>
        <begin position="36"/>
        <end position="149"/>
    </location>
</feature>
<feature type="domain" description="Acyl-CoA oxidase/dehydrogenase middle" evidence="8">
    <location>
        <begin position="153"/>
        <end position="246"/>
    </location>
</feature>
<dbReference type="GO" id="GO:0033539">
    <property type="term" value="P:fatty acid beta-oxidation using acyl-CoA dehydrogenase"/>
    <property type="evidence" value="ECO:0007669"/>
    <property type="project" value="TreeGrafter"/>
</dbReference>
<dbReference type="InterPro" id="IPR050741">
    <property type="entry name" value="Acyl-CoA_dehydrogenase"/>
</dbReference>
<dbReference type="InterPro" id="IPR009075">
    <property type="entry name" value="AcylCo_DH/oxidase_C"/>
</dbReference>
<dbReference type="InterPro" id="IPR046373">
    <property type="entry name" value="Acyl-CoA_Oxase/DH_mid-dom_sf"/>
</dbReference>
<reference evidence="10 11" key="1">
    <citation type="submission" date="2017-06" db="EMBL/GenBank/DDBJ databases">
        <authorList>
            <person name="Kim H.J."/>
            <person name="Triplett B.A."/>
        </authorList>
    </citation>
    <scope>NUCLEOTIDE SEQUENCE [LARGE SCALE GENOMIC DNA]</scope>
    <source>
        <strain evidence="10 11">DS15</strain>
    </source>
</reference>
<proteinExistence type="inferred from homology"/>
<dbReference type="GO" id="GO:0003995">
    <property type="term" value="F:acyl-CoA dehydrogenase activity"/>
    <property type="evidence" value="ECO:0007669"/>
    <property type="project" value="TreeGrafter"/>
</dbReference>
<dbReference type="Gene3D" id="2.40.110.10">
    <property type="entry name" value="Butyryl-CoA Dehydrogenase, subunit A, domain 2"/>
    <property type="match status" value="1"/>
</dbReference>
<evidence type="ECO:0000259" key="7">
    <source>
        <dbReference type="Pfam" id="PF00441"/>
    </source>
</evidence>
<evidence type="ECO:0000256" key="3">
    <source>
        <dbReference type="ARBA" id="ARBA00022630"/>
    </source>
</evidence>
<dbReference type="SUPFAM" id="SSF47203">
    <property type="entry name" value="Acyl-CoA dehydrogenase C-terminal domain-like"/>
    <property type="match status" value="1"/>
</dbReference>
<dbReference type="Gene3D" id="1.10.540.10">
    <property type="entry name" value="Acyl-CoA dehydrogenase/oxidase, N-terminal domain"/>
    <property type="match status" value="1"/>
</dbReference>
<dbReference type="Pfam" id="PF02770">
    <property type="entry name" value="Acyl-CoA_dh_M"/>
    <property type="match status" value="1"/>
</dbReference>
<protein>
    <submittedName>
        <fullName evidence="10">Acyl-CoA dehydrogenase</fullName>
    </submittedName>
</protein>
<dbReference type="InterPro" id="IPR013786">
    <property type="entry name" value="AcylCoA_DH/ox_N"/>
</dbReference>
<evidence type="ECO:0000259" key="9">
    <source>
        <dbReference type="Pfam" id="PF02771"/>
    </source>
</evidence>
<evidence type="ECO:0000256" key="4">
    <source>
        <dbReference type="ARBA" id="ARBA00022827"/>
    </source>
</evidence>
<accession>A0A239HLT6</accession>
<organism evidence="10 11">
    <name type="scientific">Sphingopyxis indica</name>
    <dbReference type="NCBI Taxonomy" id="436663"/>
    <lineage>
        <taxon>Bacteria</taxon>
        <taxon>Pseudomonadati</taxon>
        <taxon>Pseudomonadota</taxon>
        <taxon>Alphaproteobacteria</taxon>
        <taxon>Sphingomonadales</taxon>
        <taxon>Sphingomonadaceae</taxon>
        <taxon>Sphingopyxis</taxon>
    </lineage>
</organism>
<dbReference type="Proteomes" id="UP000198339">
    <property type="component" value="Unassembled WGS sequence"/>
</dbReference>
<dbReference type="EMBL" id="FZPA01000006">
    <property type="protein sequence ID" value="SNS82048.1"/>
    <property type="molecule type" value="Genomic_DNA"/>
</dbReference>
<dbReference type="GO" id="GO:0005737">
    <property type="term" value="C:cytoplasm"/>
    <property type="evidence" value="ECO:0007669"/>
    <property type="project" value="TreeGrafter"/>
</dbReference>
<dbReference type="AlphaFoldDB" id="A0A239HLT6"/>
<comment type="similarity">
    <text evidence="2 6">Belongs to the acyl-CoA dehydrogenase family.</text>
</comment>
<dbReference type="InterPro" id="IPR006091">
    <property type="entry name" value="Acyl-CoA_Oxase/DH_mid-dom"/>
</dbReference>